<dbReference type="AlphaFoldDB" id="A0A0K2TXV2"/>
<keyword evidence="1" id="KW-0812">Transmembrane</keyword>
<proteinExistence type="predicted"/>
<protein>
    <submittedName>
        <fullName evidence="2">Uncharacterized protein</fullName>
    </submittedName>
</protein>
<sequence length="55" mass="6778">MNQVFKRSRFRLNRFMIYVKSSFPTPDLSFYYITEYVILSFLIMTIFICFVEFTL</sequence>
<evidence type="ECO:0000313" key="2">
    <source>
        <dbReference type="EMBL" id="CDW30527.1"/>
    </source>
</evidence>
<reference evidence="2" key="1">
    <citation type="submission" date="2014-05" db="EMBL/GenBank/DDBJ databases">
        <authorList>
            <person name="Chronopoulou M."/>
        </authorList>
    </citation>
    <scope>NUCLEOTIDE SEQUENCE</scope>
    <source>
        <tissue evidence="2">Whole organism</tissue>
    </source>
</reference>
<organism evidence="2">
    <name type="scientific">Lepeophtheirus salmonis</name>
    <name type="common">Salmon louse</name>
    <name type="synonym">Caligus salmonis</name>
    <dbReference type="NCBI Taxonomy" id="72036"/>
    <lineage>
        <taxon>Eukaryota</taxon>
        <taxon>Metazoa</taxon>
        <taxon>Ecdysozoa</taxon>
        <taxon>Arthropoda</taxon>
        <taxon>Crustacea</taxon>
        <taxon>Multicrustacea</taxon>
        <taxon>Hexanauplia</taxon>
        <taxon>Copepoda</taxon>
        <taxon>Siphonostomatoida</taxon>
        <taxon>Caligidae</taxon>
        <taxon>Lepeophtheirus</taxon>
    </lineage>
</organism>
<feature type="transmembrane region" description="Helical" evidence="1">
    <location>
        <begin position="30"/>
        <end position="51"/>
    </location>
</feature>
<keyword evidence="1" id="KW-1133">Transmembrane helix</keyword>
<accession>A0A0K2TXV2</accession>
<keyword evidence="1" id="KW-0472">Membrane</keyword>
<evidence type="ECO:0000256" key="1">
    <source>
        <dbReference type="SAM" id="Phobius"/>
    </source>
</evidence>
<name>A0A0K2TXV2_LEPSM</name>
<dbReference type="EMBL" id="HACA01013166">
    <property type="protein sequence ID" value="CDW30527.1"/>
    <property type="molecule type" value="Transcribed_RNA"/>
</dbReference>